<keyword evidence="2" id="KW-1133">Transmembrane helix</keyword>
<dbReference type="NCBIfam" id="NF041646">
    <property type="entry name" value="VC0807_fam"/>
    <property type="match status" value="1"/>
</dbReference>
<dbReference type="EMBL" id="LT629973">
    <property type="protein sequence ID" value="SEH78394.1"/>
    <property type="molecule type" value="Genomic_DNA"/>
</dbReference>
<evidence type="ECO:0000256" key="1">
    <source>
        <dbReference type="SAM" id="MobiDB-lite"/>
    </source>
</evidence>
<feature type="transmembrane region" description="Helical" evidence="2">
    <location>
        <begin position="95"/>
        <end position="115"/>
    </location>
</feature>
<evidence type="ECO:0000313" key="4">
    <source>
        <dbReference type="Proteomes" id="UP000176204"/>
    </source>
</evidence>
<dbReference type="STRING" id="1679444.PYTT_0716"/>
<organism evidence="3 4">
    <name type="scientific">Akkermansia glycaniphila</name>
    <dbReference type="NCBI Taxonomy" id="1679444"/>
    <lineage>
        <taxon>Bacteria</taxon>
        <taxon>Pseudomonadati</taxon>
        <taxon>Verrucomicrobiota</taxon>
        <taxon>Verrucomicrobiia</taxon>
        <taxon>Verrucomicrobiales</taxon>
        <taxon>Akkermansiaceae</taxon>
        <taxon>Akkermansia</taxon>
    </lineage>
</organism>
<reference evidence="4" key="1">
    <citation type="submission" date="2016-09" db="EMBL/GenBank/DDBJ databases">
        <authorList>
            <person name="Koehorst J."/>
        </authorList>
    </citation>
    <scope>NUCLEOTIDE SEQUENCE [LARGE SCALE GENOMIC DNA]</scope>
</reference>
<feature type="transmembrane region" description="Helical" evidence="2">
    <location>
        <begin position="63"/>
        <end position="83"/>
    </location>
</feature>
<sequence length="276" mass="30229">MLDMDADKEGVQPQVQEAAESGGKARRSSLKGVLINVILPVLILDYCSKGSMEPWADFEVGRFWHLGPVWAMVLALLLPITYGLQELIRHKRVDLMSSVGLAGVLLTGVITILVVGEEGSIAASTPWLFASKEALIPLVLAAAVLVSRKSESPLLQTFLYNPDVFDVALIERRVKEAGNESAYGKLLGQATWILAGSLIVSSAANFCLALYFLMPVLLEPVALQQEQYNYAVGRITWWGFIVIGVPLMIALMAVMLRLIRRLGELTGLGRDRLLLR</sequence>
<protein>
    <recommendedName>
        <fullName evidence="5">MFS transporter</fullName>
    </recommendedName>
</protein>
<feature type="compositionally biased region" description="Basic and acidic residues" evidence="1">
    <location>
        <begin position="1"/>
        <end position="10"/>
    </location>
</feature>
<proteinExistence type="predicted"/>
<feature type="transmembrane region" description="Helical" evidence="2">
    <location>
        <begin position="127"/>
        <end position="146"/>
    </location>
</feature>
<evidence type="ECO:0000313" key="3">
    <source>
        <dbReference type="EMBL" id="SEH78394.1"/>
    </source>
</evidence>
<dbReference type="AlphaFoldDB" id="A0A1H6L2J9"/>
<gene>
    <name evidence="3" type="ORF">PYTT_0716</name>
</gene>
<evidence type="ECO:0000256" key="2">
    <source>
        <dbReference type="SAM" id="Phobius"/>
    </source>
</evidence>
<keyword evidence="2" id="KW-0812">Transmembrane</keyword>
<feature type="region of interest" description="Disordered" evidence="1">
    <location>
        <begin position="1"/>
        <end position="23"/>
    </location>
</feature>
<keyword evidence="4" id="KW-1185">Reference proteome</keyword>
<name>A0A1H6L2J9_9BACT</name>
<accession>A0A1H6L2J9</accession>
<evidence type="ECO:0008006" key="5">
    <source>
        <dbReference type="Google" id="ProtNLM"/>
    </source>
</evidence>
<dbReference type="RefSeq" id="WP_141675851.1">
    <property type="nucleotide sequence ID" value="NZ_LIGX01000032.1"/>
</dbReference>
<keyword evidence="2" id="KW-0472">Membrane</keyword>
<dbReference type="KEGG" id="agl:PYTT_0716"/>
<feature type="transmembrane region" description="Helical" evidence="2">
    <location>
        <begin position="237"/>
        <end position="259"/>
    </location>
</feature>
<feature type="transmembrane region" description="Helical" evidence="2">
    <location>
        <begin position="192"/>
        <end position="217"/>
    </location>
</feature>
<dbReference type="Proteomes" id="UP000176204">
    <property type="component" value="Chromosome I"/>
</dbReference>